<dbReference type="AlphaFoldDB" id="A0A329BHM8"/>
<dbReference type="OrthoDB" id="9808093at2"/>
<sequence length="384" mass="40431">MSHVAYLPKAAPARVLACGAYLKNSACLVDGRRVVWSDLHGDLIDAASREALDRSVEQLLREASGPIQAVAHDLHPDMHSSHVALELAGRLGIPAIAVQHHHAHIAVVQAEQAVEGPVIGLALDGVGLGEDGAAWGGEVLWVDARTSAQCWRRIDHLAPILLPGGDTAAREPWRMAAAVLHGLGRGNEIEARFGPAVGAQAARLVRTLMERRINSPGTTSAGRWFDAAAGALGLCLHQHVEAEAAMLLEHRASQWLEAHPEFDTPWTSLDLAPLVAELFAVREGDLEQTARGAALFHLGLVNGLAASAIVAARAHGTYTVVLGGGCFFNKVLSQRLSTTLEEAGLTVLRPQSVGCGDAGLALGQAWVAACTVEAEIANQSTVEV</sequence>
<gene>
    <name evidence="4" type="ORF">BX591_14621</name>
</gene>
<comment type="caution">
    <text evidence="4">The sequence shown here is derived from an EMBL/GenBank/DDBJ whole genome shotgun (WGS) entry which is preliminary data.</text>
</comment>
<dbReference type="InterPro" id="IPR051060">
    <property type="entry name" value="Carbamoyltrans_HypF-like"/>
</dbReference>
<evidence type="ECO:0000259" key="2">
    <source>
        <dbReference type="Pfam" id="PF17788"/>
    </source>
</evidence>
<dbReference type="Gene3D" id="3.30.420.560">
    <property type="match status" value="1"/>
</dbReference>
<dbReference type="Gene3D" id="3.30.420.360">
    <property type="match status" value="1"/>
</dbReference>
<dbReference type="GO" id="GO:0016743">
    <property type="term" value="F:carboxyl- or carbamoyltransferase activity"/>
    <property type="evidence" value="ECO:0007669"/>
    <property type="project" value="TreeGrafter"/>
</dbReference>
<dbReference type="Pfam" id="PF17788">
    <property type="entry name" value="HypF_C"/>
    <property type="match status" value="1"/>
</dbReference>
<name>A0A329BHM8_9BURK</name>
<evidence type="ECO:0000256" key="1">
    <source>
        <dbReference type="ARBA" id="ARBA00008097"/>
    </source>
</evidence>
<evidence type="ECO:0000259" key="3">
    <source>
        <dbReference type="Pfam" id="PF22521"/>
    </source>
</evidence>
<evidence type="ECO:0000313" key="5">
    <source>
        <dbReference type="Proteomes" id="UP000248918"/>
    </source>
</evidence>
<feature type="domain" description="Carbamoyltransferase Kae1-like" evidence="3">
    <location>
        <begin position="120"/>
        <end position="364"/>
    </location>
</feature>
<accession>A0A329BHM8</accession>
<dbReference type="EMBL" id="QLTK01000046">
    <property type="protein sequence ID" value="RAS17385.1"/>
    <property type="molecule type" value="Genomic_DNA"/>
</dbReference>
<proteinExistence type="inferred from homology"/>
<feature type="domain" description="HypF Kae1-like" evidence="2">
    <location>
        <begin position="13"/>
        <end position="111"/>
    </location>
</feature>
<dbReference type="GO" id="GO:0008270">
    <property type="term" value="F:zinc ion binding"/>
    <property type="evidence" value="ECO:0007669"/>
    <property type="project" value="TreeGrafter"/>
</dbReference>
<dbReference type="RefSeq" id="WP_111935727.1">
    <property type="nucleotide sequence ID" value="NZ_CADFFP010000044.1"/>
</dbReference>
<dbReference type="Proteomes" id="UP000248918">
    <property type="component" value="Unassembled WGS sequence"/>
</dbReference>
<evidence type="ECO:0000313" key="4">
    <source>
        <dbReference type="EMBL" id="RAS17385.1"/>
    </source>
</evidence>
<dbReference type="GO" id="GO:0051604">
    <property type="term" value="P:protein maturation"/>
    <property type="evidence" value="ECO:0007669"/>
    <property type="project" value="TreeGrafter"/>
</dbReference>
<comment type="similarity">
    <text evidence="1">Belongs to the carbamoyltransferase HypF family.</text>
</comment>
<dbReference type="Gene3D" id="1.10.357.160">
    <property type="match status" value="1"/>
</dbReference>
<dbReference type="PANTHER" id="PTHR42959:SF1">
    <property type="entry name" value="CARBAMOYLTRANSFERASE HYPF"/>
    <property type="match status" value="1"/>
</dbReference>
<protein>
    <submittedName>
        <fullName evidence="4">Hydrogenase maturation protein HypF</fullName>
    </submittedName>
</protein>
<reference evidence="4 5" key="1">
    <citation type="submission" date="2018-06" db="EMBL/GenBank/DDBJ databases">
        <title>Genomic Encyclopedia of Type Strains, Phase III (KMG-III): the genomes of soil and plant-associated and newly described type strains.</title>
        <authorList>
            <person name="Whitman W."/>
        </authorList>
    </citation>
    <scope>NUCLEOTIDE SEQUENCE [LARGE SCALE GENOMIC DNA]</scope>
    <source>
        <strain evidence="4 5">LMG 23644</strain>
    </source>
</reference>
<dbReference type="InterPro" id="IPR041440">
    <property type="entry name" value="HypF_C"/>
</dbReference>
<dbReference type="PANTHER" id="PTHR42959">
    <property type="entry name" value="CARBAMOYLTRANSFERASE"/>
    <property type="match status" value="1"/>
</dbReference>
<dbReference type="InterPro" id="IPR055128">
    <property type="entry name" value="HypF_C_2"/>
</dbReference>
<organism evidence="4 5">
    <name type="scientific">Paraburkholderia bryophila</name>
    <dbReference type="NCBI Taxonomy" id="420952"/>
    <lineage>
        <taxon>Bacteria</taxon>
        <taxon>Pseudomonadati</taxon>
        <taxon>Pseudomonadota</taxon>
        <taxon>Betaproteobacteria</taxon>
        <taxon>Burkholderiales</taxon>
        <taxon>Burkholderiaceae</taxon>
        <taxon>Paraburkholderia</taxon>
    </lineage>
</organism>
<dbReference type="Pfam" id="PF22521">
    <property type="entry name" value="HypF_C_2"/>
    <property type="match status" value="1"/>
</dbReference>